<sequence>MKFQISALIVVCLLLISTFATGDNLSSLYNISDDNYSNFTNLCNNASISFNNNNSLENKNITELNNHNKNFTSNLVNLSKNITNIYNNINNSNFTKNYTIKLTSKNLNNNVTINRSSKINNSETNKTNKINKNNALKSTHYLNIKIDGYKVVVKTNGELCGVANNIPLKFIRINNSDEYILSPVILNNAIKIYSRFGNETLNKTIFLNYTQNKTVKNKTIIVKDIYFPSEKIIIKTNFKPNNAYIIAPNNEIIDLKIHKKGKNYILSTKINKNIILGNYTVIIDGIKKSFVVDYYKINANFNNSCIFGNISYYYIMPKTVKYNIMPINLSGNVSIKNGSFCIPINLTNNNYSVILTCGNAKTIVLINNKKEKNKSIILKNIYFLLENITTKTNFKPNKAFIITPNNKTITLNFSGDKDNYIAEFEAKNVGVYKVVVDNLTKDIYVDDYKINVSLNSSIIIGNISWHLIQPKYVNYTLLPKNIRGRAEIKNNSFKINLTNDIKVVKIRCGNAFVNLSVVNNKTKENNKKSNFETINISNGNRNYSINFTINRGKFEQLKFKDKKLYLNITNITNGSSVNITVKLPFKIPEGMYIYYWKNVSGTLKAVNYSISKDRTKITFTLKDGVLDEDGKKNGRIIDPMMFYIPRYNVKTAFKNNKTGILHVYDYSTENELYNITVKISKGRLNYLAFVDKNNIPIKPHANLPFNLIKFRISNISKGESVNINITYSKDILKIRDNSKIYYYKFNPNNLKQYSINATLINNNTISFTLTDGKLGDDDNKSNGIIADDGGVGWVGYYSEWDAVIGSLFNQQIHTYWLYVPKSVENFSFGVFDGDGFIVNIYSPNGTLYTTLNESANGNWNYTQIYTNGNYGLWKIVINNTKSNYPGGNYYNLNISGDDRLNLKVNMTYTIKNGETYYGTPNATLLNHSSDIVSSTHEFYVYATSDFNISIFDPDNYNYSGYGDRLNVSIYYPNGTLYYSFYPYDNNYTIIRWGWWSWLIEQDNPVWVTKHISINGYKGWWMIKLTQEKNYGDNETGENQIILATNISDGLWFKRPKSLAADSGTATICRDSQTNMVHRYYTIIPYGTSNYTIGICDGDGLGVNISYPNGTLYGSYTAPNNAQNGEPPNYFQIDTNNKYGWWIINISEDSWPSKNGNYYSLSAINSPVLKLNHTYTNHSGYYGTPDAMIVGDNTSTLGSKTWYISTPKGLSSFNLSIYDGDGAINVSIYFPNGTKYKEFTAIGDETWDNYTINISNPNQTYGIWEIVVREISDYDDYLTGGNMYKIATTTKTGILSGNPRYNLSIVDTSTKSSVNTSETFNITVYVKDTGTMDMSNISVNITLPNGWSGETNKVIPHILPNQTVVLNFTLTAPSSPGNYIITVNTTNDYVHWDFDDSKNINITVVNNLLIKKINISAGLSAIWENNSLNITITVKSYNNARDVYVYWVKPNNSNVTNISGDFNAYGNNTNNVYWFKFTRLNAGESKNINIILNISNNCELSNIYNIGIDPK</sequence>
<dbReference type="eggNOG" id="arCOG02081">
    <property type="taxonomic scope" value="Archaea"/>
</dbReference>
<evidence type="ECO:0000259" key="1">
    <source>
        <dbReference type="Pfam" id="PF10633"/>
    </source>
</evidence>
<dbReference type="Pfam" id="PF10633">
    <property type="entry name" value="NPCBM_assoc"/>
    <property type="match status" value="1"/>
</dbReference>
<feature type="domain" description="Alpha-galactosidase NEW3" evidence="1">
    <location>
        <begin position="1317"/>
        <end position="1383"/>
    </location>
</feature>
<dbReference type="STRING" id="647113.Metok_0987"/>
<accession>F8AN43</accession>
<dbReference type="Gene3D" id="2.60.40.10">
    <property type="entry name" value="Immunoglobulins"/>
    <property type="match status" value="1"/>
</dbReference>
<dbReference type="InterPro" id="IPR013783">
    <property type="entry name" value="Ig-like_fold"/>
</dbReference>
<keyword evidence="3" id="KW-1185">Reference proteome</keyword>
<gene>
    <name evidence="2" type="ordered locus">Metok_0987</name>
</gene>
<dbReference type="eggNOG" id="arCOG07534">
    <property type="taxonomic scope" value="Archaea"/>
</dbReference>
<evidence type="ECO:0000313" key="2">
    <source>
        <dbReference type="EMBL" id="AEH06957.1"/>
    </source>
</evidence>
<dbReference type="RefSeq" id="WP_013867141.1">
    <property type="nucleotide sequence ID" value="NC_015636.1"/>
</dbReference>
<dbReference type="OrthoDB" id="65980at2157"/>
<evidence type="ECO:0000313" key="3">
    <source>
        <dbReference type="Proteomes" id="UP000009296"/>
    </source>
</evidence>
<dbReference type="KEGG" id="mok:Metok_0987"/>
<protein>
    <recommendedName>
        <fullName evidence="1">Alpha-galactosidase NEW3 domain-containing protein</fullName>
    </recommendedName>
</protein>
<dbReference type="InterPro" id="IPR053784">
    <property type="entry name" value="Choice_anch_U_dom"/>
</dbReference>
<dbReference type="HOGENOM" id="CLU_248213_0_0_2"/>
<dbReference type="GeneID" id="10773139"/>
<name>F8AN43_METOI</name>
<dbReference type="Proteomes" id="UP000009296">
    <property type="component" value="Chromosome"/>
</dbReference>
<dbReference type="InterPro" id="IPR018905">
    <property type="entry name" value="A-galactase_NEW3"/>
</dbReference>
<reference evidence="2" key="1">
    <citation type="submission" date="2011-05" db="EMBL/GenBank/DDBJ databases">
        <title>Complete sequence of chromosome of Methanothermococcus okinawensis IH1.</title>
        <authorList>
            <consortium name="US DOE Joint Genome Institute"/>
            <person name="Lucas S."/>
            <person name="Han J."/>
            <person name="Lapidus A."/>
            <person name="Cheng J.-F."/>
            <person name="Goodwin L."/>
            <person name="Pitluck S."/>
            <person name="Peters L."/>
            <person name="Mikhailova N."/>
            <person name="Held B."/>
            <person name="Han C."/>
            <person name="Tapia R."/>
            <person name="Land M."/>
            <person name="Hauser L."/>
            <person name="Kyrpides N."/>
            <person name="Ivanova N."/>
            <person name="Pagani I."/>
            <person name="Sieprawska-Lupa M."/>
            <person name="Takai K."/>
            <person name="Miyazaki J."/>
            <person name="Whitman W."/>
            <person name="Woyke T."/>
        </authorList>
    </citation>
    <scope>NUCLEOTIDE SEQUENCE [LARGE SCALE GENOMIC DNA]</scope>
    <source>
        <strain evidence="2">IH1</strain>
    </source>
</reference>
<organism evidence="2 3">
    <name type="scientific">Methanothermococcus okinawensis (strain DSM 14208 / JCM 11175 / IH1)</name>
    <dbReference type="NCBI Taxonomy" id="647113"/>
    <lineage>
        <taxon>Archaea</taxon>
        <taxon>Methanobacteriati</taxon>
        <taxon>Methanobacteriota</taxon>
        <taxon>Methanomada group</taxon>
        <taxon>Methanococci</taxon>
        <taxon>Methanococcales</taxon>
        <taxon>Methanococcaceae</taxon>
        <taxon>Methanothermococcus</taxon>
    </lineage>
</organism>
<dbReference type="NCBIfam" id="NF041766">
    <property type="entry name" value="choice_anch_U"/>
    <property type="match status" value="2"/>
</dbReference>
<proteinExistence type="predicted"/>
<dbReference type="EMBL" id="CP002792">
    <property type="protein sequence ID" value="AEH06957.1"/>
    <property type="molecule type" value="Genomic_DNA"/>
</dbReference>